<comment type="caution">
    <text evidence="1">The sequence shown here is derived from an EMBL/GenBank/DDBJ whole genome shotgun (WGS) entry which is preliminary data.</text>
</comment>
<name>A0A9X8MVJ2_9ACTN</name>
<dbReference type="EMBL" id="FRBK01000007">
    <property type="protein sequence ID" value="SHL96948.1"/>
    <property type="molecule type" value="Genomic_DNA"/>
</dbReference>
<sequence length="36" mass="3557">MPAPALRCCGPAVPALRAYGAARLPATPVPAPETAV</sequence>
<protein>
    <submittedName>
        <fullName evidence="1">Uncharacterized protein</fullName>
    </submittedName>
</protein>
<dbReference type="AlphaFoldDB" id="A0A9X8MVJ2"/>
<evidence type="ECO:0000313" key="2">
    <source>
        <dbReference type="Proteomes" id="UP000184388"/>
    </source>
</evidence>
<accession>A0A9X8MVJ2</accession>
<dbReference type="Proteomes" id="UP000184388">
    <property type="component" value="Unassembled WGS sequence"/>
</dbReference>
<evidence type="ECO:0000313" key="1">
    <source>
        <dbReference type="EMBL" id="SHL96948.1"/>
    </source>
</evidence>
<gene>
    <name evidence="1" type="ORF">SAMN05216268_107276</name>
</gene>
<proteinExistence type="predicted"/>
<reference evidence="2" key="1">
    <citation type="submission" date="2016-11" db="EMBL/GenBank/DDBJ databases">
        <authorList>
            <person name="Jaros S."/>
            <person name="Januszkiewicz K."/>
            <person name="Wedrychowicz H."/>
        </authorList>
    </citation>
    <scope>NUCLEOTIDE SEQUENCE [LARGE SCALE GENOMIC DNA]</scope>
    <source>
        <strain evidence="2">CGMCC 4.3555</strain>
    </source>
</reference>
<organism evidence="1 2">
    <name type="scientific">Streptomyces yunnanensis</name>
    <dbReference type="NCBI Taxonomy" id="156453"/>
    <lineage>
        <taxon>Bacteria</taxon>
        <taxon>Bacillati</taxon>
        <taxon>Actinomycetota</taxon>
        <taxon>Actinomycetes</taxon>
        <taxon>Kitasatosporales</taxon>
        <taxon>Streptomycetaceae</taxon>
        <taxon>Streptomyces</taxon>
    </lineage>
</organism>